<accession>A0A7S3JA01</accession>
<keyword evidence="1" id="KW-0732">Signal</keyword>
<dbReference type="EMBL" id="HBII01017519">
    <property type="protein sequence ID" value="CAE0348501.1"/>
    <property type="molecule type" value="Transcribed_RNA"/>
</dbReference>
<protein>
    <submittedName>
        <fullName evidence="2">Uncharacterized protein</fullName>
    </submittedName>
</protein>
<reference evidence="2" key="1">
    <citation type="submission" date="2021-01" db="EMBL/GenBank/DDBJ databases">
        <authorList>
            <person name="Corre E."/>
            <person name="Pelletier E."/>
            <person name="Niang G."/>
            <person name="Scheremetjew M."/>
            <person name="Finn R."/>
            <person name="Kale V."/>
            <person name="Holt S."/>
            <person name="Cochrane G."/>
            <person name="Meng A."/>
            <person name="Brown T."/>
            <person name="Cohen L."/>
        </authorList>
    </citation>
    <scope>NUCLEOTIDE SEQUENCE</scope>
    <source>
        <strain evidence="2">FSP1.4</strain>
    </source>
</reference>
<evidence type="ECO:0000313" key="2">
    <source>
        <dbReference type="EMBL" id="CAE0348501.1"/>
    </source>
</evidence>
<name>A0A7S3JA01_9SPIT</name>
<evidence type="ECO:0000256" key="1">
    <source>
        <dbReference type="SAM" id="SignalP"/>
    </source>
</evidence>
<dbReference type="AlphaFoldDB" id="A0A7S3JA01"/>
<feature type="signal peptide" evidence="1">
    <location>
        <begin position="1"/>
        <end position="16"/>
    </location>
</feature>
<feature type="chain" id="PRO_5030784102" evidence="1">
    <location>
        <begin position="17"/>
        <end position="118"/>
    </location>
</feature>
<organism evidence="2">
    <name type="scientific">Euplotes harpa</name>
    <dbReference type="NCBI Taxonomy" id="151035"/>
    <lineage>
        <taxon>Eukaryota</taxon>
        <taxon>Sar</taxon>
        <taxon>Alveolata</taxon>
        <taxon>Ciliophora</taxon>
        <taxon>Intramacronucleata</taxon>
        <taxon>Spirotrichea</taxon>
        <taxon>Hypotrichia</taxon>
        <taxon>Euplotida</taxon>
        <taxon>Euplotidae</taxon>
        <taxon>Euplotes</taxon>
    </lineage>
</organism>
<proteinExistence type="predicted"/>
<sequence length="118" mass="13327">MLGLLGLYAYVLVTAPYKLTSTVVEIGQSNNSKTTNNSTTIISTGNVTFVGTRTSRSISKHIDHYVNTPHYSLMPNWNFAYKLSVEVDWTYLSLEIYYSEINTVNGDSKMNAIYTLWL</sequence>
<gene>
    <name evidence="2" type="ORF">EHAR0213_LOCUS7412</name>
</gene>